<feature type="transmembrane region" description="Helical" evidence="1">
    <location>
        <begin position="110"/>
        <end position="139"/>
    </location>
</feature>
<keyword evidence="3" id="KW-1185">Reference proteome</keyword>
<comment type="caution">
    <text evidence="2">The sequence shown here is derived from an EMBL/GenBank/DDBJ whole genome shotgun (WGS) entry which is preliminary data.</text>
</comment>
<dbReference type="RefSeq" id="WP_193910475.1">
    <property type="nucleotide sequence ID" value="NZ_JADEXG010000057.1"/>
</dbReference>
<accession>A0A8J7DRX3</accession>
<proteinExistence type="predicted"/>
<keyword evidence="1" id="KW-0812">Transmembrane</keyword>
<reference evidence="2" key="1">
    <citation type="submission" date="2020-10" db="EMBL/GenBank/DDBJ databases">
        <authorList>
            <person name="Castelo-Branco R."/>
            <person name="Eusebio N."/>
            <person name="Adriana R."/>
            <person name="Vieira A."/>
            <person name="Brugerolle De Fraissinette N."/>
            <person name="Rezende De Castro R."/>
            <person name="Schneider M.P."/>
            <person name="Vasconcelos V."/>
            <person name="Leao P.N."/>
        </authorList>
    </citation>
    <scope>NUCLEOTIDE SEQUENCE</scope>
    <source>
        <strain evidence="2">LEGE 07310</strain>
    </source>
</reference>
<evidence type="ECO:0000313" key="3">
    <source>
        <dbReference type="Proteomes" id="UP000636505"/>
    </source>
</evidence>
<dbReference type="Proteomes" id="UP000636505">
    <property type="component" value="Unassembled WGS sequence"/>
</dbReference>
<organism evidence="2 3">
    <name type="scientific">Vasconcelosia minhoensis LEGE 07310</name>
    <dbReference type="NCBI Taxonomy" id="915328"/>
    <lineage>
        <taxon>Bacteria</taxon>
        <taxon>Bacillati</taxon>
        <taxon>Cyanobacteriota</taxon>
        <taxon>Cyanophyceae</taxon>
        <taxon>Nodosilineales</taxon>
        <taxon>Cymatolegaceae</taxon>
        <taxon>Vasconcelosia</taxon>
        <taxon>Vasconcelosia minhoensis</taxon>
    </lineage>
</organism>
<name>A0A8J7DRX3_9CYAN</name>
<protein>
    <submittedName>
        <fullName evidence="2">Uncharacterized protein</fullName>
    </submittedName>
</protein>
<evidence type="ECO:0000313" key="2">
    <source>
        <dbReference type="EMBL" id="MBE9079474.1"/>
    </source>
</evidence>
<feature type="transmembrane region" description="Helical" evidence="1">
    <location>
        <begin position="176"/>
        <end position="205"/>
    </location>
</feature>
<keyword evidence="1" id="KW-1133">Transmembrane helix</keyword>
<keyword evidence="1" id="KW-0472">Membrane</keyword>
<feature type="transmembrane region" description="Helical" evidence="1">
    <location>
        <begin position="36"/>
        <end position="60"/>
    </location>
</feature>
<feature type="transmembrane region" description="Helical" evidence="1">
    <location>
        <begin position="72"/>
        <end position="98"/>
    </location>
</feature>
<dbReference type="EMBL" id="JADEXG010000057">
    <property type="protein sequence ID" value="MBE9079474.1"/>
    <property type="molecule type" value="Genomic_DNA"/>
</dbReference>
<dbReference type="AlphaFoldDB" id="A0A8J7DRX3"/>
<gene>
    <name evidence="2" type="ORF">IQ241_19595</name>
</gene>
<evidence type="ECO:0000256" key="1">
    <source>
        <dbReference type="SAM" id="Phobius"/>
    </source>
</evidence>
<sequence length="215" mass="24881">MRIQKLRSRPIIAIWKRSLSRLLNFYDRKRGRLWQFFPKIFVFFTLLNMTCYWLAILTAYPEQAFGDERAHYFLLQFPVGVLGALFDSLSFFITVFIARRALKTTTVTSYVAHLSIDVLIAIVATWWVLLVFSVSGWLVSLVQHQPESLATRSELYESRIVSAVKDPTSGQSLRNIYFGIVMGISAMLPTATHLYLSGQSIVIYLRKYARRWRLG</sequence>